<reference evidence="2 3" key="1">
    <citation type="submission" date="2019-03" db="EMBL/GenBank/DDBJ databases">
        <title>Seongchinamella monodicae gen. nov., sp. nov., a novel member of the Gammaproteobacteria isolated from a tidal mudflat of beach.</title>
        <authorList>
            <person name="Yang H.G."/>
            <person name="Kang J.W."/>
            <person name="Lee S.D."/>
        </authorList>
    </citation>
    <scope>NUCLEOTIDE SEQUENCE [LARGE SCALE GENOMIC DNA]</scope>
    <source>
        <strain evidence="2 3">GH4-78</strain>
    </source>
</reference>
<comment type="caution">
    <text evidence="2">The sequence shown here is derived from an EMBL/GenBank/DDBJ whole genome shotgun (WGS) entry which is preliminary data.</text>
</comment>
<feature type="domain" description="Metallo-beta-lactamase" evidence="1">
    <location>
        <begin position="25"/>
        <end position="230"/>
    </location>
</feature>
<dbReference type="InterPro" id="IPR036866">
    <property type="entry name" value="RibonucZ/Hydroxyglut_hydro"/>
</dbReference>
<dbReference type="EMBL" id="SMSE01000004">
    <property type="protein sequence ID" value="TDG12083.1"/>
    <property type="molecule type" value="Genomic_DNA"/>
</dbReference>
<accession>A0A4R5LNZ3</accession>
<keyword evidence="3" id="KW-1185">Reference proteome</keyword>
<protein>
    <submittedName>
        <fullName evidence="2">MBL fold metallo-hydrolase</fullName>
    </submittedName>
</protein>
<sequence>MEPPVTESLGFGITRIDAGYIEPGTASFYLLQAGTECAVIDTGTVHGLPPLLRLLQDREISPGRVRYVIPTHVHLDHAGGAGLMMQHFPEAKLVVHPRGARHLIDPQKLVSASRQVFGEARFDRLYGDIVPVPEGRVIAAEDGHPLDLGGRELVLRHTPGHADHHLCVWDKVSRGWFSGDVFGLSYQWFRTARADYCMPTTTPSQFRPEALKKSIDLLAAASPERIFLTHYSELAYSDRLRQSLQEQIDHYVVLAAEHGGQVPQLEEAIIDYSLECFSALNPGMEVAELRERFRHDAQLNAQGLAYWHNRQLA</sequence>
<keyword evidence="2" id="KW-0378">Hydrolase</keyword>
<dbReference type="PANTHER" id="PTHR42951:SF22">
    <property type="entry name" value="METALLO BETA-LACTAMASE SUPERFAMILY LIPOPROTEIN"/>
    <property type="match status" value="1"/>
</dbReference>
<dbReference type="OrthoDB" id="9815874at2"/>
<dbReference type="PANTHER" id="PTHR42951">
    <property type="entry name" value="METALLO-BETA-LACTAMASE DOMAIN-CONTAINING"/>
    <property type="match status" value="1"/>
</dbReference>
<organism evidence="2 3">
    <name type="scientific">Seongchinamella unica</name>
    <dbReference type="NCBI Taxonomy" id="2547392"/>
    <lineage>
        <taxon>Bacteria</taxon>
        <taxon>Pseudomonadati</taxon>
        <taxon>Pseudomonadota</taxon>
        <taxon>Gammaproteobacteria</taxon>
        <taxon>Cellvibrionales</taxon>
        <taxon>Halieaceae</taxon>
        <taxon>Seongchinamella</taxon>
    </lineage>
</organism>
<dbReference type="SMART" id="SM00849">
    <property type="entry name" value="Lactamase_B"/>
    <property type="match status" value="1"/>
</dbReference>
<dbReference type="Proteomes" id="UP000295554">
    <property type="component" value="Unassembled WGS sequence"/>
</dbReference>
<dbReference type="InterPro" id="IPR001279">
    <property type="entry name" value="Metallo-B-lactamas"/>
</dbReference>
<dbReference type="InterPro" id="IPR037482">
    <property type="entry name" value="ST1585_MBL-fold"/>
</dbReference>
<proteinExistence type="predicted"/>
<dbReference type="AlphaFoldDB" id="A0A4R5LNZ3"/>
<gene>
    <name evidence="2" type="ORF">E2F43_17170</name>
</gene>
<evidence type="ECO:0000259" key="1">
    <source>
        <dbReference type="SMART" id="SM00849"/>
    </source>
</evidence>
<evidence type="ECO:0000313" key="2">
    <source>
        <dbReference type="EMBL" id="TDG12083.1"/>
    </source>
</evidence>
<dbReference type="InterPro" id="IPR050855">
    <property type="entry name" value="NDM-1-like"/>
</dbReference>
<evidence type="ECO:0000313" key="3">
    <source>
        <dbReference type="Proteomes" id="UP000295554"/>
    </source>
</evidence>
<name>A0A4R5LNZ3_9GAMM</name>
<dbReference type="Pfam" id="PF00753">
    <property type="entry name" value="Lactamase_B"/>
    <property type="match status" value="1"/>
</dbReference>
<dbReference type="SUPFAM" id="SSF56281">
    <property type="entry name" value="Metallo-hydrolase/oxidoreductase"/>
    <property type="match status" value="1"/>
</dbReference>
<dbReference type="CDD" id="cd07726">
    <property type="entry name" value="ST1585-like_MBL-fold"/>
    <property type="match status" value="1"/>
</dbReference>
<dbReference type="Gene3D" id="3.60.15.10">
    <property type="entry name" value="Ribonuclease Z/Hydroxyacylglutathione hydrolase-like"/>
    <property type="match status" value="1"/>
</dbReference>
<dbReference type="GO" id="GO:0016787">
    <property type="term" value="F:hydrolase activity"/>
    <property type="evidence" value="ECO:0007669"/>
    <property type="project" value="UniProtKB-KW"/>
</dbReference>
<dbReference type="RefSeq" id="WP_133214959.1">
    <property type="nucleotide sequence ID" value="NZ_SMSE01000004.1"/>
</dbReference>